<dbReference type="InterPro" id="IPR027417">
    <property type="entry name" value="P-loop_NTPase"/>
</dbReference>
<dbReference type="FunFam" id="1.10.10.10:FF:000322">
    <property type="entry name" value="Probable disease resistance protein At1g63360"/>
    <property type="match status" value="1"/>
</dbReference>
<dbReference type="PANTHER" id="PTHR23155">
    <property type="entry name" value="DISEASE RESISTANCE PROTEIN RP"/>
    <property type="match status" value="1"/>
</dbReference>
<dbReference type="InterPro" id="IPR002182">
    <property type="entry name" value="NB-ARC"/>
</dbReference>
<dbReference type="PANTHER" id="PTHR23155:SF1152">
    <property type="entry name" value="AAA+ ATPASE DOMAIN-CONTAINING PROTEIN"/>
    <property type="match status" value="1"/>
</dbReference>
<dbReference type="InterPro" id="IPR036388">
    <property type="entry name" value="WH-like_DNA-bd_sf"/>
</dbReference>
<evidence type="ECO:0000259" key="13">
    <source>
        <dbReference type="Pfam" id="PF23598"/>
    </source>
</evidence>
<keyword evidence="10" id="KW-0067">ATP-binding</keyword>
<evidence type="ECO:0000259" key="11">
    <source>
        <dbReference type="Pfam" id="PF00931"/>
    </source>
</evidence>
<dbReference type="SUPFAM" id="SSF52540">
    <property type="entry name" value="P-loop containing nucleoside triphosphate hydrolases"/>
    <property type="match status" value="1"/>
</dbReference>
<dbReference type="GO" id="GO:0009626">
    <property type="term" value="P:plant-type hypersensitive response"/>
    <property type="evidence" value="ECO:0007669"/>
    <property type="project" value="UniProtKB-KW"/>
</dbReference>
<gene>
    <name evidence="14" type="ORF">C2S53_014408</name>
</gene>
<keyword evidence="9" id="KW-0611">Plant defense</keyword>
<dbReference type="AlphaFoldDB" id="A0AAD4ISN6"/>
<dbReference type="GO" id="GO:0005737">
    <property type="term" value="C:cytoplasm"/>
    <property type="evidence" value="ECO:0007669"/>
    <property type="project" value="UniProtKB-SubCell"/>
</dbReference>
<keyword evidence="6" id="KW-0381">Hypersensitive response</keyword>
<dbReference type="GO" id="GO:0005524">
    <property type="term" value="F:ATP binding"/>
    <property type="evidence" value="ECO:0007669"/>
    <property type="project" value="UniProtKB-KW"/>
</dbReference>
<evidence type="ECO:0000259" key="12">
    <source>
        <dbReference type="Pfam" id="PF23559"/>
    </source>
</evidence>
<keyword evidence="8" id="KW-0547">Nucleotide-binding</keyword>
<evidence type="ECO:0000256" key="6">
    <source>
        <dbReference type="ARBA" id="ARBA00022667"/>
    </source>
</evidence>
<comment type="caution">
    <text evidence="14">The sequence shown here is derived from an EMBL/GenBank/DDBJ whole genome shotgun (WGS) entry which is preliminary data.</text>
</comment>
<dbReference type="Gene3D" id="3.40.50.300">
    <property type="entry name" value="P-loop containing nucleotide triphosphate hydrolases"/>
    <property type="match status" value="1"/>
</dbReference>
<dbReference type="InterPro" id="IPR058922">
    <property type="entry name" value="WHD_DRP"/>
</dbReference>
<proteinExistence type="inferred from homology"/>
<feature type="domain" description="Disease resistance R13L4/SHOC-2-like LRR" evidence="13">
    <location>
        <begin position="494"/>
        <end position="691"/>
    </location>
</feature>
<dbReference type="GO" id="GO:0043531">
    <property type="term" value="F:ADP binding"/>
    <property type="evidence" value="ECO:0007669"/>
    <property type="project" value="InterPro"/>
</dbReference>
<dbReference type="GO" id="GO:0051607">
    <property type="term" value="P:defense response to virus"/>
    <property type="evidence" value="ECO:0007669"/>
    <property type="project" value="UniProtKB-ARBA"/>
</dbReference>
<feature type="domain" description="NB-ARC" evidence="11">
    <location>
        <begin position="127"/>
        <end position="292"/>
    </location>
</feature>
<evidence type="ECO:0000256" key="10">
    <source>
        <dbReference type="ARBA" id="ARBA00022840"/>
    </source>
</evidence>
<organism evidence="14 15">
    <name type="scientific">Perilla frutescens var. hirtella</name>
    <name type="common">Perilla citriodora</name>
    <name type="synonym">Perilla setoyensis</name>
    <dbReference type="NCBI Taxonomy" id="608512"/>
    <lineage>
        <taxon>Eukaryota</taxon>
        <taxon>Viridiplantae</taxon>
        <taxon>Streptophyta</taxon>
        <taxon>Embryophyta</taxon>
        <taxon>Tracheophyta</taxon>
        <taxon>Spermatophyta</taxon>
        <taxon>Magnoliopsida</taxon>
        <taxon>eudicotyledons</taxon>
        <taxon>Gunneridae</taxon>
        <taxon>Pentapetalae</taxon>
        <taxon>asterids</taxon>
        <taxon>lamiids</taxon>
        <taxon>Lamiales</taxon>
        <taxon>Lamiaceae</taxon>
        <taxon>Nepetoideae</taxon>
        <taxon>Elsholtzieae</taxon>
        <taxon>Perilla</taxon>
    </lineage>
</organism>
<evidence type="ECO:0000256" key="8">
    <source>
        <dbReference type="ARBA" id="ARBA00022741"/>
    </source>
</evidence>
<dbReference type="Proteomes" id="UP001190926">
    <property type="component" value="Unassembled WGS sequence"/>
</dbReference>
<dbReference type="Gene3D" id="1.10.10.10">
    <property type="entry name" value="Winged helix-like DNA-binding domain superfamily/Winged helix DNA-binding domain"/>
    <property type="match status" value="1"/>
</dbReference>
<dbReference type="InterPro" id="IPR032675">
    <property type="entry name" value="LRR_dom_sf"/>
</dbReference>
<dbReference type="Pfam" id="PF00931">
    <property type="entry name" value="NB-ARC"/>
    <property type="match status" value="1"/>
</dbReference>
<evidence type="ECO:0000256" key="9">
    <source>
        <dbReference type="ARBA" id="ARBA00022821"/>
    </source>
</evidence>
<comment type="function">
    <text evidence="1">Confers resistance to late blight (Phytophthora infestans) races carrying the avirulence gene Avr1. Resistance proteins guard the plant against pathogens that contain an appropriate avirulence protein via an indirect interaction with this avirulence protein. That triggers a defense system including the hypersensitive response, which restricts the pathogen growth.</text>
</comment>
<evidence type="ECO:0000256" key="7">
    <source>
        <dbReference type="ARBA" id="ARBA00022737"/>
    </source>
</evidence>
<dbReference type="PRINTS" id="PR00364">
    <property type="entry name" value="DISEASERSIST"/>
</dbReference>
<feature type="domain" description="Disease resistance protein winged helix" evidence="12">
    <location>
        <begin position="360"/>
        <end position="430"/>
    </location>
</feature>
<dbReference type="Pfam" id="PF23559">
    <property type="entry name" value="WHD_DRP"/>
    <property type="match status" value="1"/>
</dbReference>
<evidence type="ECO:0000256" key="3">
    <source>
        <dbReference type="ARBA" id="ARBA00008894"/>
    </source>
</evidence>
<dbReference type="EMBL" id="SDAM02003427">
    <property type="protein sequence ID" value="KAH6820606.1"/>
    <property type="molecule type" value="Genomic_DNA"/>
</dbReference>
<evidence type="ECO:0000313" key="15">
    <source>
        <dbReference type="Proteomes" id="UP001190926"/>
    </source>
</evidence>
<evidence type="ECO:0000313" key="14">
    <source>
        <dbReference type="EMBL" id="KAH6820606.1"/>
    </source>
</evidence>
<accession>A0AAD4ISN6</accession>
<evidence type="ECO:0000256" key="1">
    <source>
        <dbReference type="ARBA" id="ARBA00002074"/>
    </source>
</evidence>
<evidence type="ECO:0008006" key="16">
    <source>
        <dbReference type="Google" id="ProtNLM"/>
    </source>
</evidence>
<evidence type="ECO:0000256" key="4">
    <source>
        <dbReference type="ARBA" id="ARBA00022490"/>
    </source>
</evidence>
<dbReference type="Gene3D" id="3.80.10.10">
    <property type="entry name" value="Ribonuclease Inhibitor"/>
    <property type="match status" value="1"/>
</dbReference>
<keyword evidence="7" id="KW-0677">Repeat</keyword>
<dbReference type="FunFam" id="3.40.50.300:FF:001091">
    <property type="entry name" value="Probable disease resistance protein At1g61300"/>
    <property type="match status" value="1"/>
</dbReference>
<dbReference type="SUPFAM" id="SSF52058">
    <property type="entry name" value="L domain-like"/>
    <property type="match status" value="1"/>
</dbReference>
<comment type="similarity">
    <text evidence="3">Belongs to the disease resistance NB-LRR family.</text>
</comment>
<keyword evidence="4" id="KW-0963">Cytoplasm</keyword>
<name>A0AAD4ISN6_PERFH</name>
<protein>
    <recommendedName>
        <fullName evidence="16">NB-ARC domain-containing protein</fullName>
    </recommendedName>
</protein>
<comment type="subcellular location">
    <subcellularLocation>
        <location evidence="2">Cytoplasm</location>
    </subcellularLocation>
</comment>
<reference evidence="14 15" key="1">
    <citation type="journal article" date="2021" name="Nat. Commun.">
        <title>Incipient diploidization of the medicinal plant Perilla within 10,000 years.</title>
        <authorList>
            <person name="Zhang Y."/>
            <person name="Shen Q."/>
            <person name="Leng L."/>
            <person name="Zhang D."/>
            <person name="Chen S."/>
            <person name="Shi Y."/>
            <person name="Ning Z."/>
            <person name="Chen S."/>
        </authorList>
    </citation>
    <scope>NUCLEOTIDE SEQUENCE [LARGE SCALE GENOMIC DNA]</scope>
    <source>
        <strain evidence="15">cv. PC099</strain>
    </source>
</reference>
<dbReference type="InterPro" id="IPR055414">
    <property type="entry name" value="LRR_R13L4/SHOC2-like"/>
</dbReference>
<keyword evidence="5" id="KW-0433">Leucine-rich repeat</keyword>
<dbReference type="Pfam" id="PF23598">
    <property type="entry name" value="LRR_14"/>
    <property type="match status" value="1"/>
</dbReference>
<evidence type="ECO:0000256" key="5">
    <source>
        <dbReference type="ARBA" id="ARBA00022614"/>
    </source>
</evidence>
<dbReference type="InterPro" id="IPR044974">
    <property type="entry name" value="Disease_R_plants"/>
</dbReference>
<sequence length="883" mass="101581">MAYAALVSLLRELKIFLNHYSSDLRDYKYCGCCFFREAVKLEARLTNAANQGLDTFRRVNYTRNENDPSWNLFGQELEELIQETDSILQEATQIKRSSKPHSSSGSFSSRLAPKGKETIVGFDSELIEIKDRLCGEPSQLQIIPIVGMGGIGKTTLARYVYDDPSTFHHFDVHAWVTISQNYSKRTILSSVMCSIDSCNKGKYKDMGKESLVQHVHRYLKKRRYLIVMDDMWDTKVWDGVRRAFPDDCNGSRIIITTRSLDVASYVGQPHMIQLMSEDQSWRLLKEVVFGQEHCPPELEQIVIAGVLSKLSQTQESWEEIASNVSEAVNTSDEQFSDILSLSYMHLPHHLRPCFLYMGCFPEDYEINVSKLIRLWAGEGFLISNEAKDMEELGYEYLEDLAKRSLVLIENKSYNGEIKAVKIHDVLRDLCLRKCRDENFLHVIAEFSGRFPASIQNSHRLSICCNVWGCFRNMDRAPIHTLLIFHHWALKYWINFRLLRVLDAITYVPKMEGCTIPSSFPVEICELIHLRYLDVALDPYEKDGWTRVPESLSKLQNLQTLVMRQSDSYLPVAIWRMPQLRHIVLVVGELPDPSAENCQETLPLENLHTLSRIQNFTCSKMILDMLQNLKKLGISYSHHTGWSQYELNNLIHLHKLEKLNIYVPPYYGSKSDVSGNLAFPVSLRKLTLTGCRLPWEDMRIIGSLPNLEVLKLKRGSCHGTIWETTEGEFCQLKVLLIENTDLHQWITESSHFPQLERLTLCECNDLEEIPTDIGEIPTLQVIEVDAWNLHVVQSAKCIQEEQQSFGNDLQVRFTVWLDCSQSSEESAGVGLSWRSLGCGRNRNRRVGDCRVYEKSSRGEAQQIGLVRIFVDLRQDMVLARTNQR</sequence>
<evidence type="ECO:0000256" key="2">
    <source>
        <dbReference type="ARBA" id="ARBA00004496"/>
    </source>
</evidence>
<keyword evidence="15" id="KW-1185">Reference proteome</keyword>